<proteinExistence type="predicted"/>
<comment type="caution">
    <text evidence="7">The sequence shown here is derived from an EMBL/GenBank/DDBJ whole genome shotgun (WGS) entry which is preliminary data.</text>
</comment>
<dbReference type="InterPro" id="IPR006311">
    <property type="entry name" value="TAT_signal"/>
</dbReference>
<reference evidence="7 8" key="1">
    <citation type="submission" date="2013-02" db="EMBL/GenBank/DDBJ databases">
        <authorList>
            <person name="Fiebig A."/>
            <person name="Goeker M."/>
            <person name="Klenk H.-P.P."/>
        </authorList>
    </citation>
    <scope>NUCLEOTIDE SEQUENCE [LARGE SCALE GENOMIC DNA]</scope>
    <source>
        <strain evidence="7 8">DSM 19309</strain>
    </source>
</reference>
<comment type="cofactor">
    <cofactor evidence="1">
        <name>Mo-molybdopterin</name>
        <dbReference type="ChEBI" id="CHEBI:71302"/>
    </cofactor>
</comment>
<dbReference type="SUPFAM" id="SSF56524">
    <property type="entry name" value="Oxidoreductase molybdopterin-binding domain"/>
    <property type="match status" value="1"/>
</dbReference>
<dbReference type="InterPro" id="IPR014756">
    <property type="entry name" value="Ig_E-set"/>
</dbReference>
<evidence type="ECO:0000256" key="1">
    <source>
        <dbReference type="ARBA" id="ARBA00001924"/>
    </source>
</evidence>
<dbReference type="InterPro" id="IPR005066">
    <property type="entry name" value="MoCF_OxRdtse_dimer"/>
</dbReference>
<dbReference type="GO" id="GO:0008482">
    <property type="term" value="F:sulfite oxidase activity"/>
    <property type="evidence" value="ECO:0007669"/>
    <property type="project" value="TreeGrafter"/>
</dbReference>
<dbReference type="SUPFAM" id="SSF81296">
    <property type="entry name" value="E set domains"/>
    <property type="match status" value="1"/>
</dbReference>
<dbReference type="HOGENOM" id="CLU_003827_5_5_5"/>
<keyword evidence="8" id="KW-1185">Reference proteome</keyword>
<dbReference type="PANTHER" id="PTHR19372">
    <property type="entry name" value="SULFITE REDUCTASE"/>
    <property type="match status" value="1"/>
</dbReference>
<dbReference type="STRING" id="442562.Rumeso_01954"/>
<evidence type="ECO:0000256" key="4">
    <source>
        <dbReference type="ARBA" id="ARBA00023002"/>
    </source>
</evidence>
<organism evidence="7 8">
    <name type="scientific">Rubellimicrobium mesophilum DSM 19309</name>
    <dbReference type="NCBI Taxonomy" id="442562"/>
    <lineage>
        <taxon>Bacteria</taxon>
        <taxon>Pseudomonadati</taxon>
        <taxon>Pseudomonadota</taxon>
        <taxon>Alphaproteobacteria</taxon>
        <taxon>Rhodobacterales</taxon>
        <taxon>Roseobacteraceae</taxon>
        <taxon>Rubellimicrobium</taxon>
    </lineage>
</organism>
<evidence type="ECO:0000313" key="7">
    <source>
        <dbReference type="EMBL" id="EYD76533.1"/>
    </source>
</evidence>
<accession>A0A017HQY4</accession>
<dbReference type="AlphaFoldDB" id="A0A017HQY4"/>
<keyword evidence="3" id="KW-0479">Metal-binding</keyword>
<dbReference type="Gene3D" id="2.60.40.650">
    <property type="match status" value="1"/>
</dbReference>
<evidence type="ECO:0000259" key="6">
    <source>
        <dbReference type="Pfam" id="PF03404"/>
    </source>
</evidence>
<sequence>MLDLTRRDLILKGSAAFAAHAIVGASRAGAFPSRPGETVLPWLDQPDENPVPGIIHNQLVWEDLDSWITPNDEFFFITNIDGARPEVDAASWKLEFDGLVDRPLSLSLDDLKARPRQEVTCTIECSGNSGLPFLTGAIGNATWAGTPLAPLLQEAGVQPEAIEVAFWGTDATDVEARDTKMHENYARSMTLADARRPEMLLAYEMNGEALPIDHGFPLRLVAPGWYGSVNVKWLRRIEVMDHRLETQFMARDFVTVREVERDGETFWTETSVRHMRLKSAPARVTRAEDGTRITGAAWGAPIAKVEVRIDDGPWQEARLDPGERAPFAWAIWSHDWPDPSPGEHTITSRATDTAGNLQPAMDDPLIAKKHTFYESNGQITRRVRIG</sequence>
<dbReference type="PANTHER" id="PTHR19372:SF7">
    <property type="entry name" value="SULFITE OXIDASE, MITOCHONDRIAL"/>
    <property type="match status" value="1"/>
</dbReference>
<evidence type="ECO:0000313" key="8">
    <source>
        <dbReference type="Proteomes" id="UP000019666"/>
    </source>
</evidence>
<dbReference type="RefSeq" id="WP_037278639.1">
    <property type="nucleotide sequence ID" value="NZ_KK088556.1"/>
</dbReference>
<evidence type="ECO:0000256" key="3">
    <source>
        <dbReference type="ARBA" id="ARBA00022723"/>
    </source>
</evidence>
<protein>
    <submittedName>
        <fullName evidence="7">Putative sulfite oxidase</fullName>
    </submittedName>
</protein>
<dbReference type="InterPro" id="IPR000572">
    <property type="entry name" value="OxRdtase_Mopterin-bd_dom"/>
</dbReference>
<dbReference type="InterPro" id="IPR036374">
    <property type="entry name" value="OxRdtase_Mopterin-bd_sf"/>
</dbReference>
<name>A0A017HQY4_9RHOB</name>
<dbReference type="Pfam" id="PF00174">
    <property type="entry name" value="Oxidored_molyb"/>
    <property type="match status" value="1"/>
</dbReference>
<dbReference type="EMBL" id="AOSK01000043">
    <property type="protein sequence ID" value="EYD76533.1"/>
    <property type="molecule type" value="Genomic_DNA"/>
</dbReference>
<keyword evidence="4" id="KW-0560">Oxidoreductase</keyword>
<dbReference type="InterPro" id="IPR008335">
    <property type="entry name" value="Mopterin_OxRdtase_euk"/>
</dbReference>
<evidence type="ECO:0000256" key="2">
    <source>
        <dbReference type="ARBA" id="ARBA00022505"/>
    </source>
</evidence>
<dbReference type="Gene3D" id="3.90.420.10">
    <property type="entry name" value="Oxidoreductase, molybdopterin-binding domain"/>
    <property type="match status" value="1"/>
</dbReference>
<gene>
    <name evidence="7" type="ORF">Rumeso_01954</name>
</gene>
<dbReference type="PROSITE" id="PS51318">
    <property type="entry name" value="TAT"/>
    <property type="match status" value="1"/>
</dbReference>
<keyword evidence="2" id="KW-0500">Molybdenum</keyword>
<dbReference type="Pfam" id="PF03404">
    <property type="entry name" value="Mo-co_dimer"/>
    <property type="match status" value="1"/>
</dbReference>
<feature type="domain" description="Moybdenum cofactor oxidoreductase dimerisation" evidence="6">
    <location>
        <begin position="285"/>
        <end position="360"/>
    </location>
</feature>
<dbReference type="PRINTS" id="PR00407">
    <property type="entry name" value="EUMOPTERIN"/>
</dbReference>
<evidence type="ECO:0000259" key="5">
    <source>
        <dbReference type="Pfam" id="PF00174"/>
    </source>
</evidence>
<dbReference type="GO" id="GO:0043546">
    <property type="term" value="F:molybdopterin cofactor binding"/>
    <property type="evidence" value="ECO:0007669"/>
    <property type="project" value="TreeGrafter"/>
</dbReference>
<dbReference type="GO" id="GO:0006790">
    <property type="term" value="P:sulfur compound metabolic process"/>
    <property type="evidence" value="ECO:0007669"/>
    <property type="project" value="TreeGrafter"/>
</dbReference>
<dbReference type="GO" id="GO:0020037">
    <property type="term" value="F:heme binding"/>
    <property type="evidence" value="ECO:0007669"/>
    <property type="project" value="TreeGrafter"/>
</dbReference>
<feature type="domain" description="Oxidoreductase molybdopterin-binding" evidence="5">
    <location>
        <begin position="83"/>
        <end position="245"/>
    </location>
</feature>
<dbReference type="OrthoDB" id="9778777at2"/>
<dbReference type="CDD" id="cd02110">
    <property type="entry name" value="SO_family_Moco_dimer"/>
    <property type="match status" value="1"/>
</dbReference>
<dbReference type="PATRIC" id="fig|442562.3.peg.1930"/>
<dbReference type="Proteomes" id="UP000019666">
    <property type="component" value="Unassembled WGS sequence"/>
</dbReference>